<name>A0ABP9H3Z1_9ACTN</name>
<evidence type="ECO:0000313" key="2">
    <source>
        <dbReference type="EMBL" id="GAA4955777.1"/>
    </source>
</evidence>
<sequence>MRTSSIRRVTGALAGLALAAAALVAGQPAHAESGVGAGEPGRARGDALCPDGYVCLIPGGVAGAEPYLIPECASEYFSPPFVASGIRNNTDVIVWITTPDGASLWIGPHDSATLWPVTAIDSVVAQCFVPDRR</sequence>
<feature type="chain" id="PRO_5045353263" description="Peptidase inhibitor family I36" evidence="1">
    <location>
        <begin position="32"/>
        <end position="133"/>
    </location>
</feature>
<comment type="caution">
    <text evidence="2">The sequence shown here is derived from an EMBL/GenBank/DDBJ whole genome shotgun (WGS) entry which is preliminary data.</text>
</comment>
<dbReference type="EMBL" id="BAABHS010000005">
    <property type="protein sequence ID" value="GAA4955777.1"/>
    <property type="molecule type" value="Genomic_DNA"/>
</dbReference>
<evidence type="ECO:0008006" key="4">
    <source>
        <dbReference type="Google" id="ProtNLM"/>
    </source>
</evidence>
<protein>
    <recommendedName>
        <fullName evidence="4">Peptidase inhibitor family I36</fullName>
    </recommendedName>
</protein>
<keyword evidence="3" id="KW-1185">Reference proteome</keyword>
<proteinExistence type="predicted"/>
<accession>A0ABP9H3Z1</accession>
<dbReference type="RefSeq" id="WP_345674723.1">
    <property type="nucleotide sequence ID" value="NZ_BAABHS010000005.1"/>
</dbReference>
<evidence type="ECO:0000256" key="1">
    <source>
        <dbReference type="SAM" id="SignalP"/>
    </source>
</evidence>
<feature type="signal peptide" evidence="1">
    <location>
        <begin position="1"/>
        <end position="31"/>
    </location>
</feature>
<dbReference type="Proteomes" id="UP001500466">
    <property type="component" value="Unassembled WGS sequence"/>
</dbReference>
<reference evidence="3" key="1">
    <citation type="journal article" date="2019" name="Int. J. Syst. Evol. Microbiol.">
        <title>The Global Catalogue of Microorganisms (GCM) 10K type strain sequencing project: providing services to taxonomists for standard genome sequencing and annotation.</title>
        <authorList>
            <consortium name="The Broad Institute Genomics Platform"/>
            <consortium name="The Broad Institute Genome Sequencing Center for Infectious Disease"/>
            <person name="Wu L."/>
            <person name="Ma J."/>
        </authorList>
    </citation>
    <scope>NUCLEOTIDE SEQUENCE [LARGE SCALE GENOMIC DNA]</scope>
    <source>
        <strain evidence="3">JCM 17986</strain>
    </source>
</reference>
<organism evidence="2 3">
    <name type="scientific">Yinghuangia aomiensis</name>
    <dbReference type="NCBI Taxonomy" id="676205"/>
    <lineage>
        <taxon>Bacteria</taxon>
        <taxon>Bacillati</taxon>
        <taxon>Actinomycetota</taxon>
        <taxon>Actinomycetes</taxon>
        <taxon>Kitasatosporales</taxon>
        <taxon>Streptomycetaceae</taxon>
        <taxon>Yinghuangia</taxon>
    </lineage>
</organism>
<keyword evidence="1" id="KW-0732">Signal</keyword>
<evidence type="ECO:0000313" key="3">
    <source>
        <dbReference type="Proteomes" id="UP001500466"/>
    </source>
</evidence>
<gene>
    <name evidence="2" type="ORF">GCM10023205_17170</name>
</gene>